<gene>
    <name evidence="9" type="ORF">EVEC_LOCUS9907</name>
</gene>
<dbReference type="Proteomes" id="UP000274131">
    <property type="component" value="Unassembled WGS sequence"/>
</dbReference>
<comment type="similarity">
    <text evidence="2 8">Belongs to the methyltransferase superfamily. L-isoaspartyl/D-aspartyl protein methyltransferase family.</text>
</comment>
<evidence type="ECO:0000256" key="8">
    <source>
        <dbReference type="RuleBase" id="RU003802"/>
    </source>
</evidence>
<dbReference type="NCBIfam" id="TIGR00080">
    <property type="entry name" value="pimt"/>
    <property type="match status" value="1"/>
</dbReference>
<evidence type="ECO:0000313" key="10">
    <source>
        <dbReference type="Proteomes" id="UP000274131"/>
    </source>
</evidence>
<keyword evidence="10" id="KW-1185">Reference proteome</keyword>
<evidence type="ECO:0000256" key="5">
    <source>
        <dbReference type="ARBA" id="ARBA00022679"/>
    </source>
</evidence>
<dbReference type="FunFam" id="3.40.50.150:FF:000027">
    <property type="entry name" value="Protein-L-isoaspartate O-methyltransferase"/>
    <property type="match status" value="1"/>
</dbReference>
<sequence length="224" mass="24147">MAWRSSGGSNEELVNNLRRNGIFSDERVKNALLKVDRGDFAPDTPYGDHPVSIGYGATISAPHMHASSLQLLKDHLKDGAKVLDVGSGSGYLTVCMAHMVGDKGKVIGIEHIEELVELSKRNTKKNHAELLQSGRILYVVGDGREGYKPEAPYDAIHVGAAAPSLPKELVNQLAPGGRMLIPVGAVQSGQRFLQVDKDQNGEVKVSDLMGVIYVPLTDRSQQIG</sequence>
<proteinExistence type="inferred from homology"/>
<evidence type="ECO:0000256" key="4">
    <source>
        <dbReference type="ARBA" id="ARBA00022603"/>
    </source>
</evidence>
<name>A0A0N4VIB1_ENTVE</name>
<dbReference type="Gene3D" id="3.40.50.150">
    <property type="entry name" value="Vaccinia Virus protein VP39"/>
    <property type="match status" value="1"/>
</dbReference>
<evidence type="ECO:0000256" key="6">
    <source>
        <dbReference type="ARBA" id="ARBA00022691"/>
    </source>
</evidence>
<protein>
    <recommendedName>
        <fullName evidence="8">Protein-L-isoaspartate O-methyltransferase</fullName>
        <ecNumber evidence="8">2.1.1.77</ecNumber>
    </recommendedName>
</protein>
<dbReference type="OrthoDB" id="73890at2759"/>
<dbReference type="GO" id="GO:0005737">
    <property type="term" value="C:cytoplasm"/>
    <property type="evidence" value="ECO:0007669"/>
    <property type="project" value="UniProtKB-SubCell"/>
</dbReference>
<dbReference type="WBParaSite" id="EVEC_0001056401-mRNA-1">
    <property type="protein sequence ID" value="EVEC_0001056401-mRNA-1"/>
    <property type="gene ID" value="EVEC_0001056401"/>
</dbReference>
<dbReference type="EC" id="2.1.1.77" evidence="8"/>
<comment type="subcellular location">
    <subcellularLocation>
        <location evidence="1">Cytoplasm</location>
    </subcellularLocation>
</comment>
<dbReference type="CDD" id="cd02440">
    <property type="entry name" value="AdoMet_MTases"/>
    <property type="match status" value="1"/>
</dbReference>
<accession>A0A0N4VIB1</accession>
<evidence type="ECO:0000256" key="1">
    <source>
        <dbReference type="ARBA" id="ARBA00004496"/>
    </source>
</evidence>
<keyword evidence="5 8" id="KW-0808">Transferase</keyword>
<evidence type="ECO:0000313" key="11">
    <source>
        <dbReference type="WBParaSite" id="EVEC_0001056401-mRNA-1"/>
    </source>
</evidence>
<comment type="catalytic activity">
    <reaction evidence="7">
        <text>[protein]-L-isoaspartate + S-adenosyl-L-methionine = [protein]-L-isoaspartate alpha-methyl ester + S-adenosyl-L-homocysteine</text>
        <dbReference type="Rhea" id="RHEA:12705"/>
        <dbReference type="Rhea" id="RHEA-COMP:12143"/>
        <dbReference type="Rhea" id="RHEA-COMP:12144"/>
        <dbReference type="ChEBI" id="CHEBI:57856"/>
        <dbReference type="ChEBI" id="CHEBI:59789"/>
        <dbReference type="ChEBI" id="CHEBI:90596"/>
        <dbReference type="ChEBI" id="CHEBI:90598"/>
        <dbReference type="EC" id="2.1.1.77"/>
    </reaction>
    <physiologicalReaction direction="left-to-right" evidence="7">
        <dbReference type="Rhea" id="RHEA:12706"/>
    </physiologicalReaction>
</comment>
<evidence type="ECO:0000256" key="7">
    <source>
        <dbReference type="ARBA" id="ARBA00035815"/>
    </source>
</evidence>
<evidence type="ECO:0000256" key="3">
    <source>
        <dbReference type="ARBA" id="ARBA00022490"/>
    </source>
</evidence>
<dbReference type="SUPFAM" id="SSF53335">
    <property type="entry name" value="S-adenosyl-L-methionine-dependent methyltransferases"/>
    <property type="match status" value="1"/>
</dbReference>
<dbReference type="InterPro" id="IPR029063">
    <property type="entry name" value="SAM-dependent_MTases_sf"/>
</dbReference>
<keyword evidence="6 8" id="KW-0949">S-adenosyl-L-methionine</keyword>
<reference evidence="9 10" key="2">
    <citation type="submission" date="2018-10" db="EMBL/GenBank/DDBJ databases">
        <authorList>
            <consortium name="Pathogen Informatics"/>
        </authorList>
    </citation>
    <scope>NUCLEOTIDE SEQUENCE [LARGE SCALE GENOMIC DNA]</scope>
</reference>
<dbReference type="STRING" id="51028.A0A0N4VIB1"/>
<dbReference type="GO" id="GO:0004719">
    <property type="term" value="F:protein-L-isoaspartate (D-aspartate) O-methyltransferase activity"/>
    <property type="evidence" value="ECO:0007669"/>
    <property type="project" value="UniProtKB-UniRule"/>
</dbReference>
<organism evidence="11">
    <name type="scientific">Enterobius vermicularis</name>
    <name type="common">Human pinworm</name>
    <dbReference type="NCBI Taxonomy" id="51028"/>
    <lineage>
        <taxon>Eukaryota</taxon>
        <taxon>Metazoa</taxon>
        <taxon>Ecdysozoa</taxon>
        <taxon>Nematoda</taxon>
        <taxon>Chromadorea</taxon>
        <taxon>Rhabditida</taxon>
        <taxon>Spirurina</taxon>
        <taxon>Oxyuridomorpha</taxon>
        <taxon>Oxyuroidea</taxon>
        <taxon>Oxyuridae</taxon>
        <taxon>Enterobius</taxon>
    </lineage>
</organism>
<evidence type="ECO:0000313" key="9">
    <source>
        <dbReference type="EMBL" id="VDD95156.1"/>
    </source>
</evidence>
<keyword evidence="3" id="KW-0963">Cytoplasm</keyword>
<dbReference type="InterPro" id="IPR000682">
    <property type="entry name" value="PCMT"/>
</dbReference>
<evidence type="ECO:0000256" key="2">
    <source>
        <dbReference type="ARBA" id="ARBA00005369"/>
    </source>
</evidence>
<reference evidence="11" key="1">
    <citation type="submission" date="2017-02" db="UniProtKB">
        <authorList>
            <consortium name="WormBaseParasite"/>
        </authorList>
    </citation>
    <scope>IDENTIFICATION</scope>
</reference>
<keyword evidence="4 8" id="KW-0489">Methyltransferase</keyword>
<dbReference type="PANTHER" id="PTHR11579">
    <property type="entry name" value="PROTEIN-L-ISOASPARTATE O-METHYLTRANSFERASE"/>
    <property type="match status" value="1"/>
</dbReference>
<dbReference type="AlphaFoldDB" id="A0A0N4VIB1"/>
<dbReference type="PROSITE" id="PS01279">
    <property type="entry name" value="PCMT"/>
    <property type="match status" value="1"/>
</dbReference>
<dbReference type="EMBL" id="UXUI01010375">
    <property type="protein sequence ID" value="VDD95156.1"/>
    <property type="molecule type" value="Genomic_DNA"/>
</dbReference>
<dbReference type="PANTHER" id="PTHR11579:SF0">
    <property type="entry name" value="PROTEIN-L-ISOASPARTATE(D-ASPARTATE) O-METHYLTRANSFERASE"/>
    <property type="match status" value="1"/>
</dbReference>
<dbReference type="GO" id="GO:0032259">
    <property type="term" value="P:methylation"/>
    <property type="evidence" value="ECO:0007669"/>
    <property type="project" value="UniProtKB-KW"/>
</dbReference>
<dbReference type="Pfam" id="PF01135">
    <property type="entry name" value="PCMT"/>
    <property type="match status" value="1"/>
</dbReference>